<gene>
    <name evidence="1" type="ORF">RB653_007698</name>
</gene>
<sequence>MIPQFEKEGYEEGFKTKLYIKNEKQRNDIYILIHSPKLCGSLSLSKKFEDIANIDSGHYSILIDVEGETDNTNNPIGVECHLINEKKGIGFNSINLIIKQRFKNQNSISSSKSTSTKKAIKVGKFNEEFERRGEYINFLENSFQSFIESRLDNSNSSSFNTTRTGNNNELINCHTFAKYLIEEVFKLKWPLNISMVEEEYPFLNSLTNAQKEAELISC</sequence>
<evidence type="ECO:0000313" key="1">
    <source>
        <dbReference type="EMBL" id="KAK5576554.1"/>
    </source>
</evidence>
<comment type="caution">
    <text evidence="1">The sequence shown here is derived from an EMBL/GenBank/DDBJ whole genome shotgun (WGS) entry which is preliminary data.</text>
</comment>
<reference evidence="1 2" key="1">
    <citation type="submission" date="2023-11" db="EMBL/GenBank/DDBJ databases">
        <title>Dfirmibasis_genome.</title>
        <authorList>
            <person name="Edelbroek B."/>
            <person name="Kjellin J."/>
            <person name="Jerlstrom-Hultqvist J."/>
            <person name="Soderbom F."/>
        </authorList>
    </citation>
    <scope>NUCLEOTIDE SEQUENCE [LARGE SCALE GENOMIC DNA]</scope>
    <source>
        <strain evidence="1 2">TNS-C-14</strain>
    </source>
</reference>
<dbReference type="AlphaFoldDB" id="A0AAN7TP47"/>
<dbReference type="PANTHER" id="PTHR36197">
    <property type="entry name" value="LRAT DOMAIN-CONTAINING PROTEIN-RELATED"/>
    <property type="match status" value="1"/>
</dbReference>
<evidence type="ECO:0000313" key="2">
    <source>
        <dbReference type="Proteomes" id="UP001344447"/>
    </source>
</evidence>
<name>A0AAN7TP47_9MYCE</name>
<organism evidence="1 2">
    <name type="scientific">Dictyostelium firmibasis</name>
    <dbReference type="NCBI Taxonomy" id="79012"/>
    <lineage>
        <taxon>Eukaryota</taxon>
        <taxon>Amoebozoa</taxon>
        <taxon>Evosea</taxon>
        <taxon>Eumycetozoa</taxon>
        <taxon>Dictyostelia</taxon>
        <taxon>Dictyosteliales</taxon>
        <taxon>Dictyosteliaceae</taxon>
        <taxon>Dictyostelium</taxon>
    </lineage>
</organism>
<dbReference type="EMBL" id="JAVFKY010000005">
    <property type="protein sequence ID" value="KAK5576554.1"/>
    <property type="molecule type" value="Genomic_DNA"/>
</dbReference>
<dbReference type="PANTHER" id="PTHR36197:SF2">
    <property type="entry name" value="LRAT DOMAIN-CONTAINING PROTEIN-RELATED"/>
    <property type="match status" value="1"/>
</dbReference>
<proteinExistence type="predicted"/>
<keyword evidence="2" id="KW-1185">Reference proteome</keyword>
<dbReference type="Proteomes" id="UP001344447">
    <property type="component" value="Unassembled WGS sequence"/>
</dbReference>
<protein>
    <submittedName>
        <fullName evidence="1">Uncharacterized protein</fullName>
    </submittedName>
</protein>
<accession>A0AAN7TP47</accession>